<dbReference type="Gene3D" id="3.40.50.300">
    <property type="entry name" value="P-loop containing nucleotide triphosphate hydrolases"/>
    <property type="match status" value="2"/>
</dbReference>
<feature type="domain" description="Helicase C-terminal" evidence="15">
    <location>
        <begin position="559"/>
        <end position="712"/>
    </location>
</feature>
<evidence type="ECO:0000259" key="16">
    <source>
        <dbReference type="PROSITE" id="PS51195"/>
    </source>
</evidence>
<dbReference type="Proteomes" id="UP000614610">
    <property type="component" value="Unassembled WGS sequence"/>
</dbReference>
<comment type="catalytic activity">
    <reaction evidence="10">
        <text>ATP + H2O = ADP + phosphate + H(+)</text>
        <dbReference type="Rhea" id="RHEA:13065"/>
        <dbReference type="ChEBI" id="CHEBI:15377"/>
        <dbReference type="ChEBI" id="CHEBI:15378"/>
        <dbReference type="ChEBI" id="CHEBI:30616"/>
        <dbReference type="ChEBI" id="CHEBI:43474"/>
        <dbReference type="ChEBI" id="CHEBI:456216"/>
        <dbReference type="EC" id="3.6.4.13"/>
    </reaction>
</comment>
<proteinExistence type="predicted"/>
<evidence type="ECO:0000256" key="5">
    <source>
        <dbReference type="ARBA" id="ARBA00022801"/>
    </source>
</evidence>
<evidence type="ECO:0000313" key="18">
    <source>
        <dbReference type="EMBL" id="KAF3211298.1"/>
    </source>
</evidence>
<dbReference type="InterPro" id="IPR011545">
    <property type="entry name" value="DEAD/DEAH_box_helicase_dom"/>
</dbReference>
<evidence type="ECO:0000313" key="20">
    <source>
        <dbReference type="Proteomes" id="UP000614610"/>
    </source>
</evidence>
<evidence type="ECO:0000256" key="13">
    <source>
        <dbReference type="SAM" id="MobiDB-lite"/>
    </source>
</evidence>
<feature type="compositionally biased region" description="Acidic residues" evidence="13">
    <location>
        <begin position="58"/>
        <end position="78"/>
    </location>
</feature>
<dbReference type="Proteomes" id="UP000472727">
    <property type="component" value="Unassembled WGS sequence"/>
</dbReference>
<dbReference type="PANTHER" id="PTHR47959">
    <property type="entry name" value="ATP-DEPENDENT RNA HELICASE RHLE-RELATED"/>
    <property type="match status" value="1"/>
</dbReference>
<keyword evidence="8" id="KW-0694">RNA-binding</keyword>
<dbReference type="GO" id="GO:0005829">
    <property type="term" value="C:cytosol"/>
    <property type="evidence" value="ECO:0007669"/>
    <property type="project" value="TreeGrafter"/>
</dbReference>
<dbReference type="GO" id="GO:0010467">
    <property type="term" value="P:gene expression"/>
    <property type="evidence" value="ECO:0007669"/>
    <property type="project" value="UniProtKB-ARBA"/>
</dbReference>
<feature type="region of interest" description="Disordered" evidence="13">
    <location>
        <begin position="819"/>
        <end position="859"/>
    </location>
</feature>
<dbReference type="PROSITE" id="PS51194">
    <property type="entry name" value="HELICASE_CTER"/>
    <property type="match status" value="1"/>
</dbReference>
<dbReference type="Pfam" id="PF00271">
    <property type="entry name" value="Helicase_C"/>
    <property type="match status" value="1"/>
</dbReference>
<evidence type="ECO:0000256" key="7">
    <source>
        <dbReference type="ARBA" id="ARBA00022840"/>
    </source>
</evidence>
<protein>
    <recommendedName>
        <fullName evidence="2">RNA helicase</fullName>
        <ecNumber evidence="2">3.6.4.13</ecNumber>
    </recommendedName>
</protein>
<feature type="domain" description="Helicase ATP-binding" evidence="14">
    <location>
        <begin position="355"/>
        <end position="529"/>
    </location>
</feature>
<dbReference type="EC" id="3.6.4.13" evidence="2"/>
<comment type="subcellular location">
    <subcellularLocation>
        <location evidence="1">Nucleus</location>
    </subcellularLocation>
</comment>
<feature type="compositionally biased region" description="Low complexity" evidence="13">
    <location>
        <begin position="14"/>
        <end position="24"/>
    </location>
</feature>
<dbReference type="InterPro" id="IPR050079">
    <property type="entry name" value="DEAD_box_RNA_helicase"/>
</dbReference>
<dbReference type="GO" id="GO:0016787">
    <property type="term" value="F:hydrolase activity"/>
    <property type="evidence" value="ECO:0007669"/>
    <property type="project" value="UniProtKB-KW"/>
</dbReference>
<evidence type="ECO:0000256" key="3">
    <source>
        <dbReference type="ARBA" id="ARBA00022517"/>
    </source>
</evidence>
<dbReference type="GO" id="GO:0005524">
    <property type="term" value="F:ATP binding"/>
    <property type="evidence" value="ECO:0007669"/>
    <property type="project" value="UniProtKB-KW"/>
</dbReference>
<dbReference type="AlphaFoldDB" id="A0A6G1LWD1"/>
<feature type="compositionally biased region" description="Acidic residues" evidence="13">
    <location>
        <begin position="244"/>
        <end position="261"/>
    </location>
</feature>
<sequence length="859" mass="94623">MAKPKKETPHPSKPKTQTQKQPTKVTIKGKSSPQLPPSLPPTKTQLRRQDDFVLTISDSDDIPDEESDIDAPSDDDNDEKNKESERLPVISKSQSAAEPHQRGKKRKREGEQANGGAAGGGANGHAQKKQKDEDIDSDFDFQIGDLDDKGADEFEGWGFEGAKSGMNEQKKGVDIDELIGRRIAKAGKAANGGAGSEDEDMEDDSADEASEEEEEEEEEEEDMVGKLLEGEEDSETEFGAAASSEDENEAEEANDGSDSDSDSDKEASDSDAESVLSEVPHPDDDGEEEEASDSNSDSETEETRAAKAAFFAPPTDLPTTSPTSTFQQMNLSRPILRGLGHINFTTPTAIQSRTIPIALLARDIVGGAVTGSGKTAAYMVPILERLLYRPKKVAQTRVVILTPTRELAIQVHSVAVKLAAFTDIKFSLAVGGLSLKAQEAELRQRPDIVIATPGRFIDHMRNSASFHTDGIEILVLDEADRMLEDGFADELDEILKTLPKSRQTMLFSATMTDSVDKLVRVGMQKPVRLLVDSKKSTVATLTQEFIRIRPGREGGRLAMLVLLVTELYKSRCIVFFRSKVYAHRVRIIFGLLGLKAAELHGSLSQEQRIKAVEQFRDGTVDFLLATDLASRGLDIKNVSYVINFELPQSHEIYTHRVGRTARAGRSGRAITLAAEADRKIVKKAIKAGQENGKVVSRTLDVSKVDEMTEKLNGMEDDIEAILEDEREEKQLLQVEMQLRKGENMIKYEEEIASRPRRTWFETEKDKKKAKEAGSAELNGIQLEKKKVKLSGKMKKKLESRDDMKDDGVRVFKKTKTIRDEASKRGVKTGNLSKKKMKAAAMAGKSGKKPARKGAKGKKR</sequence>
<dbReference type="InterPro" id="IPR001650">
    <property type="entry name" value="Helicase_C-like"/>
</dbReference>
<keyword evidence="9" id="KW-0539">Nucleus</keyword>
<dbReference type="PROSITE" id="PS00039">
    <property type="entry name" value="DEAD_ATP_HELICASE"/>
    <property type="match status" value="1"/>
</dbReference>
<dbReference type="GO" id="GO:0005634">
    <property type="term" value="C:nucleus"/>
    <property type="evidence" value="ECO:0007669"/>
    <property type="project" value="UniProtKB-SubCell"/>
</dbReference>
<evidence type="ECO:0000256" key="9">
    <source>
        <dbReference type="ARBA" id="ARBA00023242"/>
    </source>
</evidence>
<feature type="compositionally biased region" description="Basic residues" evidence="13">
    <location>
        <begin position="845"/>
        <end position="859"/>
    </location>
</feature>
<feature type="domain" description="DEAD-box RNA helicase Q" evidence="16">
    <location>
        <begin position="324"/>
        <end position="352"/>
    </location>
</feature>
<gene>
    <name evidence="18" type="primary">DRS1</name>
    <name evidence="17" type="ORF">TWF106_001675</name>
    <name evidence="18" type="ORF">TWF679_006464</name>
</gene>
<organism evidence="18 20">
    <name type="scientific">Orbilia oligospora</name>
    <name type="common">Nematode-trapping fungus</name>
    <name type="synonym">Arthrobotrys oligospora</name>
    <dbReference type="NCBI Taxonomy" id="2813651"/>
    <lineage>
        <taxon>Eukaryota</taxon>
        <taxon>Fungi</taxon>
        <taxon>Dikarya</taxon>
        <taxon>Ascomycota</taxon>
        <taxon>Pezizomycotina</taxon>
        <taxon>Orbiliomycetes</taxon>
        <taxon>Orbiliales</taxon>
        <taxon>Orbiliaceae</taxon>
        <taxon>Orbilia</taxon>
    </lineage>
</organism>
<feature type="compositionally biased region" description="Basic and acidic residues" evidence="13">
    <location>
        <begin position="1"/>
        <end position="10"/>
    </location>
</feature>
<dbReference type="SMART" id="SM00490">
    <property type="entry name" value="HELICc"/>
    <property type="match status" value="1"/>
</dbReference>
<feature type="compositionally biased region" description="Acidic residues" evidence="13">
    <location>
        <begin position="284"/>
        <end position="300"/>
    </location>
</feature>
<dbReference type="PROSITE" id="PS51195">
    <property type="entry name" value="Q_MOTIF"/>
    <property type="match status" value="1"/>
</dbReference>
<keyword evidence="6" id="KW-0347">Helicase</keyword>
<keyword evidence="4" id="KW-0547">Nucleotide-binding</keyword>
<evidence type="ECO:0000256" key="6">
    <source>
        <dbReference type="ARBA" id="ARBA00022806"/>
    </source>
</evidence>
<comment type="caution">
    <text evidence="18">The sequence shown here is derived from an EMBL/GenBank/DDBJ whole genome shotgun (WGS) entry which is preliminary data.</text>
</comment>
<dbReference type="InterPro" id="IPR014014">
    <property type="entry name" value="RNA_helicase_DEAD_Q_motif"/>
</dbReference>
<evidence type="ECO:0000256" key="4">
    <source>
        <dbReference type="ARBA" id="ARBA00022741"/>
    </source>
</evidence>
<accession>A0A6G1LWD1</accession>
<keyword evidence="7" id="KW-0067">ATP-binding</keyword>
<feature type="region of interest" description="Disordered" evidence="13">
    <location>
        <begin position="1"/>
        <end position="170"/>
    </location>
</feature>
<evidence type="ECO:0000313" key="17">
    <source>
        <dbReference type="EMBL" id="KAF3204013.1"/>
    </source>
</evidence>
<reference evidence="18 19" key="1">
    <citation type="submission" date="2019-06" db="EMBL/GenBank/DDBJ databases">
        <authorList>
            <person name="Palmer J.M."/>
        </authorList>
    </citation>
    <scope>NUCLEOTIDE SEQUENCE</scope>
    <source>
        <strain evidence="17 19">TWF106</strain>
        <strain evidence="18">TWF679</strain>
    </source>
</reference>
<dbReference type="OrthoDB" id="10259843at2759"/>
<evidence type="ECO:0000259" key="15">
    <source>
        <dbReference type="PROSITE" id="PS51194"/>
    </source>
</evidence>
<evidence type="ECO:0000256" key="11">
    <source>
        <dbReference type="PROSITE-ProRule" id="PRU00552"/>
    </source>
</evidence>
<keyword evidence="3" id="KW-0690">Ribosome biogenesis</keyword>
<dbReference type="Pfam" id="PF00270">
    <property type="entry name" value="DEAD"/>
    <property type="match status" value="1"/>
</dbReference>
<dbReference type="SMART" id="SM00487">
    <property type="entry name" value="DEXDc"/>
    <property type="match status" value="1"/>
</dbReference>
<evidence type="ECO:0000256" key="8">
    <source>
        <dbReference type="ARBA" id="ARBA00022884"/>
    </source>
</evidence>
<feature type="coiled-coil region" evidence="12">
    <location>
        <begin position="704"/>
        <end position="735"/>
    </location>
</feature>
<dbReference type="InterPro" id="IPR000629">
    <property type="entry name" value="RNA-helicase_DEAD-box_CS"/>
</dbReference>
<dbReference type="CDD" id="cd17947">
    <property type="entry name" value="DEADc_DDX27"/>
    <property type="match status" value="1"/>
</dbReference>
<evidence type="ECO:0000256" key="1">
    <source>
        <dbReference type="ARBA" id="ARBA00004123"/>
    </source>
</evidence>
<dbReference type="PANTHER" id="PTHR47959:SF1">
    <property type="entry name" value="ATP-DEPENDENT RNA HELICASE DBPA"/>
    <property type="match status" value="1"/>
</dbReference>
<feature type="compositionally biased region" description="Acidic residues" evidence="13">
    <location>
        <begin position="196"/>
        <end position="222"/>
    </location>
</feature>
<dbReference type="EMBL" id="WIWT01000034">
    <property type="protein sequence ID" value="KAF3211298.1"/>
    <property type="molecule type" value="Genomic_DNA"/>
</dbReference>
<feature type="region of interest" description="Disordered" evidence="13">
    <location>
        <begin position="187"/>
        <end position="305"/>
    </location>
</feature>
<dbReference type="GO" id="GO:0042254">
    <property type="term" value="P:ribosome biogenesis"/>
    <property type="evidence" value="ECO:0007669"/>
    <property type="project" value="UniProtKB-KW"/>
</dbReference>
<keyword evidence="12" id="KW-0175">Coiled coil</keyword>
<dbReference type="PROSITE" id="PS51192">
    <property type="entry name" value="HELICASE_ATP_BIND_1"/>
    <property type="match status" value="1"/>
</dbReference>
<dbReference type="InterPro" id="IPR014001">
    <property type="entry name" value="Helicase_ATP-bd"/>
</dbReference>
<dbReference type="SUPFAM" id="SSF52540">
    <property type="entry name" value="P-loop containing nucleoside triphosphate hydrolases"/>
    <property type="match status" value="1"/>
</dbReference>
<dbReference type="InterPro" id="IPR027417">
    <property type="entry name" value="P-loop_NTPase"/>
</dbReference>
<evidence type="ECO:0000256" key="2">
    <source>
        <dbReference type="ARBA" id="ARBA00012552"/>
    </source>
</evidence>
<evidence type="ECO:0000259" key="14">
    <source>
        <dbReference type="PROSITE" id="PS51192"/>
    </source>
</evidence>
<evidence type="ECO:0000256" key="12">
    <source>
        <dbReference type="SAM" id="Coils"/>
    </source>
</evidence>
<name>A0A6G1LWD1_ORBOL</name>
<dbReference type="GO" id="GO:0003724">
    <property type="term" value="F:RNA helicase activity"/>
    <property type="evidence" value="ECO:0007669"/>
    <property type="project" value="UniProtKB-EC"/>
</dbReference>
<evidence type="ECO:0000256" key="10">
    <source>
        <dbReference type="ARBA" id="ARBA00047984"/>
    </source>
</evidence>
<dbReference type="EMBL" id="WIWS01000129">
    <property type="protein sequence ID" value="KAF3204013.1"/>
    <property type="molecule type" value="Genomic_DNA"/>
</dbReference>
<dbReference type="GO" id="GO:0003723">
    <property type="term" value="F:RNA binding"/>
    <property type="evidence" value="ECO:0007669"/>
    <property type="project" value="UniProtKB-KW"/>
</dbReference>
<dbReference type="CDD" id="cd18787">
    <property type="entry name" value="SF2_C_DEAD"/>
    <property type="match status" value="1"/>
</dbReference>
<feature type="short sequence motif" description="Q motif" evidence="11">
    <location>
        <begin position="324"/>
        <end position="352"/>
    </location>
</feature>
<keyword evidence="5" id="KW-0378">Hydrolase</keyword>
<evidence type="ECO:0000313" key="19">
    <source>
        <dbReference type="Proteomes" id="UP000472727"/>
    </source>
</evidence>